<sequence>MLAKHAFYYFISHGLPALISFASIAIFTRLLTPEEYGIYALIFAIAGLINAVVFEWLKFSLIRYYPKYKDDSNFLETVKISFLGLVLTSTVVGLIFYLTFEQLSFAYLVLCLVLSWSQSWYGIHLSLLRAQLNPKSYGYLSFSRVALGLALSTSLILVGLNEVGLLIGMIAAFWLTLLVPTLKVWKVRPNVTHLDHNMLKGFVKYGFPLTITFLLTVVIHNSDRLIIEYLMTTSDTGVYSVTYDLTQQTIYTFMMVINLAAFPIAIKALEEKGEEAAYGQVKKNTSLIFLISIPAALGVMILSSNFVHLFLGAEFREQAMMLIPYIAIAAVLRGFKIYCVDIVFHLKQESSLQVIPVVGAAIVNIGLNFLFIPVYGIEGAAIATLVAYALAIVMSWIIVHVKINPLPFPTGDFFKIVLATLIMGLVIWPLRHEVGVATFIYQVGMGAVVYGISIIVVNALGVRGVLKQVYVSKIKGRFHA</sequence>
<feature type="transmembrane region" description="Helical" evidence="6">
    <location>
        <begin position="249"/>
        <end position="266"/>
    </location>
</feature>
<dbReference type="Pfam" id="PF13440">
    <property type="entry name" value="Polysacc_synt_3"/>
    <property type="match status" value="1"/>
</dbReference>
<feature type="transmembrane region" description="Helical" evidence="6">
    <location>
        <begin position="36"/>
        <end position="57"/>
    </location>
</feature>
<keyword evidence="2" id="KW-1003">Cell membrane</keyword>
<feature type="transmembrane region" description="Helical" evidence="6">
    <location>
        <begin position="202"/>
        <end position="220"/>
    </location>
</feature>
<dbReference type="PANTHER" id="PTHR30250">
    <property type="entry name" value="PST FAMILY PREDICTED COLANIC ACID TRANSPORTER"/>
    <property type="match status" value="1"/>
</dbReference>
<name>A0ABV6NGK5_9BACI</name>
<evidence type="ECO:0000256" key="5">
    <source>
        <dbReference type="ARBA" id="ARBA00023136"/>
    </source>
</evidence>
<dbReference type="Proteomes" id="UP001589833">
    <property type="component" value="Unassembled WGS sequence"/>
</dbReference>
<dbReference type="PANTHER" id="PTHR30250:SF11">
    <property type="entry name" value="O-ANTIGEN TRANSPORTER-RELATED"/>
    <property type="match status" value="1"/>
</dbReference>
<feature type="transmembrane region" description="Helical" evidence="6">
    <location>
        <begin position="7"/>
        <end position="30"/>
    </location>
</feature>
<comment type="caution">
    <text evidence="7">The sequence shown here is derived from an EMBL/GenBank/DDBJ whole genome shotgun (WGS) entry which is preliminary data.</text>
</comment>
<feature type="transmembrane region" description="Helical" evidence="6">
    <location>
        <begin position="78"/>
        <end position="99"/>
    </location>
</feature>
<accession>A0ABV6NGK5</accession>
<feature type="transmembrane region" description="Helical" evidence="6">
    <location>
        <begin position="443"/>
        <end position="466"/>
    </location>
</feature>
<feature type="transmembrane region" description="Helical" evidence="6">
    <location>
        <begin position="413"/>
        <end position="431"/>
    </location>
</feature>
<feature type="transmembrane region" description="Helical" evidence="6">
    <location>
        <begin position="322"/>
        <end position="340"/>
    </location>
</feature>
<evidence type="ECO:0000256" key="3">
    <source>
        <dbReference type="ARBA" id="ARBA00022692"/>
    </source>
</evidence>
<evidence type="ECO:0000256" key="4">
    <source>
        <dbReference type="ARBA" id="ARBA00022989"/>
    </source>
</evidence>
<protein>
    <submittedName>
        <fullName evidence="7">Oligosaccharide flippase family protein</fullName>
    </submittedName>
</protein>
<evidence type="ECO:0000313" key="8">
    <source>
        <dbReference type="Proteomes" id="UP001589833"/>
    </source>
</evidence>
<keyword evidence="5 6" id="KW-0472">Membrane</keyword>
<evidence type="ECO:0000313" key="7">
    <source>
        <dbReference type="EMBL" id="MFC0559248.1"/>
    </source>
</evidence>
<keyword evidence="4 6" id="KW-1133">Transmembrane helix</keyword>
<keyword evidence="8" id="KW-1185">Reference proteome</keyword>
<feature type="transmembrane region" description="Helical" evidence="6">
    <location>
        <begin position="105"/>
        <end position="125"/>
    </location>
</feature>
<feature type="transmembrane region" description="Helical" evidence="6">
    <location>
        <begin position="287"/>
        <end position="310"/>
    </location>
</feature>
<evidence type="ECO:0000256" key="1">
    <source>
        <dbReference type="ARBA" id="ARBA00004651"/>
    </source>
</evidence>
<keyword evidence="3 6" id="KW-0812">Transmembrane</keyword>
<proteinExistence type="predicted"/>
<reference evidence="7 8" key="1">
    <citation type="submission" date="2024-09" db="EMBL/GenBank/DDBJ databases">
        <authorList>
            <person name="Sun Q."/>
            <person name="Mori K."/>
        </authorList>
    </citation>
    <scope>NUCLEOTIDE SEQUENCE [LARGE SCALE GENOMIC DNA]</scope>
    <source>
        <strain evidence="7 8">NCAIM B.02301</strain>
    </source>
</reference>
<dbReference type="RefSeq" id="WP_273842011.1">
    <property type="nucleotide sequence ID" value="NZ_JAQQWT010000004.1"/>
</dbReference>
<comment type="subcellular location">
    <subcellularLocation>
        <location evidence="1">Cell membrane</location>
        <topology evidence="1">Multi-pass membrane protein</topology>
    </subcellularLocation>
</comment>
<feature type="transmembrane region" description="Helical" evidence="6">
    <location>
        <begin position="163"/>
        <end position="182"/>
    </location>
</feature>
<gene>
    <name evidence="7" type="ORF">ACFFH4_09335</name>
</gene>
<organism evidence="7 8">
    <name type="scientific">Halalkalibacter alkalisediminis</name>
    <dbReference type="NCBI Taxonomy" id="935616"/>
    <lineage>
        <taxon>Bacteria</taxon>
        <taxon>Bacillati</taxon>
        <taxon>Bacillota</taxon>
        <taxon>Bacilli</taxon>
        <taxon>Bacillales</taxon>
        <taxon>Bacillaceae</taxon>
        <taxon>Halalkalibacter</taxon>
    </lineage>
</organism>
<dbReference type="EMBL" id="JBHLTR010000013">
    <property type="protein sequence ID" value="MFC0559248.1"/>
    <property type="molecule type" value="Genomic_DNA"/>
</dbReference>
<dbReference type="InterPro" id="IPR050833">
    <property type="entry name" value="Poly_Biosynth_Transport"/>
</dbReference>
<evidence type="ECO:0000256" key="2">
    <source>
        <dbReference type="ARBA" id="ARBA00022475"/>
    </source>
</evidence>
<evidence type="ECO:0000256" key="6">
    <source>
        <dbReference type="SAM" id="Phobius"/>
    </source>
</evidence>
<feature type="transmembrane region" description="Helical" evidence="6">
    <location>
        <begin position="352"/>
        <end position="375"/>
    </location>
</feature>
<feature type="transmembrane region" description="Helical" evidence="6">
    <location>
        <begin position="137"/>
        <end position="157"/>
    </location>
</feature>
<feature type="transmembrane region" description="Helical" evidence="6">
    <location>
        <begin position="381"/>
        <end position="401"/>
    </location>
</feature>